<keyword evidence="5" id="KW-0997">Cell inner membrane</keyword>
<dbReference type="GO" id="GO:0005886">
    <property type="term" value="C:plasma membrane"/>
    <property type="evidence" value="ECO:0007669"/>
    <property type="project" value="UniProtKB-SubCell"/>
</dbReference>
<protein>
    <submittedName>
        <fullName evidence="15">Uncharacterized protein EC-HemY</fullName>
    </submittedName>
</protein>
<feature type="transmembrane region" description="Helical" evidence="13">
    <location>
        <begin position="42"/>
        <end position="62"/>
    </location>
</feature>
<name>A0A291B8C4_9GAMM</name>
<dbReference type="InterPro" id="IPR019734">
    <property type="entry name" value="TPR_rpt"/>
</dbReference>
<gene>
    <name evidence="15" type="ORF">BTN50_0737</name>
</gene>
<evidence type="ECO:0000256" key="10">
    <source>
        <dbReference type="ARBA" id="ARBA00023136"/>
    </source>
</evidence>
<dbReference type="InterPro" id="IPR005254">
    <property type="entry name" value="Heme_biosyn_assoc_TPR_pro"/>
</dbReference>
<dbReference type="EMBL" id="CP020660">
    <property type="protein sequence ID" value="ATF09251.1"/>
    <property type="molecule type" value="Genomic_DNA"/>
</dbReference>
<evidence type="ECO:0000256" key="1">
    <source>
        <dbReference type="ARBA" id="ARBA00002962"/>
    </source>
</evidence>
<evidence type="ECO:0000259" key="14">
    <source>
        <dbReference type="Pfam" id="PF07219"/>
    </source>
</evidence>
<dbReference type="InterPro" id="IPR013105">
    <property type="entry name" value="TPR_2"/>
</dbReference>
<evidence type="ECO:0000256" key="7">
    <source>
        <dbReference type="ARBA" id="ARBA00022737"/>
    </source>
</evidence>
<dbReference type="Pfam" id="PF07719">
    <property type="entry name" value="TPR_2"/>
    <property type="match status" value="1"/>
</dbReference>
<dbReference type="SUPFAM" id="SSF48452">
    <property type="entry name" value="TPR-like"/>
    <property type="match status" value="2"/>
</dbReference>
<evidence type="ECO:0000313" key="15">
    <source>
        <dbReference type="EMBL" id="ATF09251.1"/>
    </source>
</evidence>
<evidence type="ECO:0000313" key="16">
    <source>
        <dbReference type="Proteomes" id="UP000218160"/>
    </source>
</evidence>
<dbReference type="Pfam" id="PF07219">
    <property type="entry name" value="HemY_N"/>
    <property type="match status" value="1"/>
</dbReference>
<evidence type="ECO:0000256" key="11">
    <source>
        <dbReference type="ARBA" id="ARBA00023244"/>
    </source>
</evidence>
<evidence type="ECO:0000256" key="9">
    <source>
        <dbReference type="ARBA" id="ARBA00022989"/>
    </source>
</evidence>
<keyword evidence="4" id="KW-1003">Cell membrane</keyword>
<keyword evidence="6 13" id="KW-0812">Transmembrane</keyword>
<evidence type="ECO:0000256" key="4">
    <source>
        <dbReference type="ARBA" id="ARBA00022475"/>
    </source>
</evidence>
<dbReference type="AlphaFoldDB" id="A0A291B8C4"/>
<evidence type="ECO:0000256" key="6">
    <source>
        <dbReference type="ARBA" id="ARBA00022692"/>
    </source>
</evidence>
<evidence type="ECO:0000256" key="2">
    <source>
        <dbReference type="ARBA" id="ARBA00004429"/>
    </source>
</evidence>
<dbReference type="RefSeq" id="WP_096618994.1">
    <property type="nucleotide sequence ID" value="NZ_CP020660.1"/>
</dbReference>
<dbReference type="InterPro" id="IPR010817">
    <property type="entry name" value="HemY_N"/>
</dbReference>
<keyword evidence="11" id="KW-0627">Porphyrin biosynthesis</keyword>
<dbReference type="OrthoDB" id="7067577at2"/>
<keyword evidence="16" id="KW-1185">Reference proteome</keyword>
<dbReference type="InterPro" id="IPR011990">
    <property type="entry name" value="TPR-like_helical_dom_sf"/>
</dbReference>
<keyword evidence="10 13" id="KW-0472">Membrane</keyword>
<dbReference type="Proteomes" id="UP000218160">
    <property type="component" value="Chromosome 1"/>
</dbReference>
<comment type="pathway">
    <text evidence="3">Porphyrin-containing compound metabolism; protoheme biosynthesis.</text>
</comment>
<reference evidence="16" key="1">
    <citation type="submission" date="2017-04" db="EMBL/GenBank/DDBJ databases">
        <title>Genome evolution of the luminous symbionts of deep sea anglerfish.</title>
        <authorList>
            <person name="Hendry T.A."/>
        </authorList>
    </citation>
    <scope>NUCLEOTIDE SEQUENCE [LARGE SCALE GENOMIC DNA]</scope>
</reference>
<feature type="domain" description="HemY N-terminal" evidence="14">
    <location>
        <begin position="26"/>
        <end position="132"/>
    </location>
</feature>
<dbReference type="SMART" id="SM00028">
    <property type="entry name" value="TPR"/>
    <property type="match status" value="3"/>
</dbReference>
<evidence type="ECO:0000256" key="5">
    <source>
        <dbReference type="ARBA" id="ARBA00022519"/>
    </source>
</evidence>
<dbReference type="Gene3D" id="1.25.40.10">
    <property type="entry name" value="Tetratricopeptide repeat domain"/>
    <property type="match status" value="2"/>
</dbReference>
<organism evidence="15 16">
    <name type="scientific">Candidatus Enterovibrio altilux</name>
    <dbReference type="NCBI Taxonomy" id="1927128"/>
    <lineage>
        <taxon>Bacteria</taxon>
        <taxon>Pseudomonadati</taxon>
        <taxon>Pseudomonadota</taxon>
        <taxon>Gammaproteobacteria</taxon>
        <taxon>Vibrionales</taxon>
        <taxon>Vibrionaceae</taxon>
        <taxon>Enterovibrio</taxon>
    </lineage>
</organism>
<feature type="repeat" description="TPR" evidence="12">
    <location>
        <begin position="327"/>
        <end position="360"/>
    </location>
</feature>
<dbReference type="Pfam" id="PF13432">
    <property type="entry name" value="TPR_16"/>
    <property type="match status" value="1"/>
</dbReference>
<keyword evidence="9 13" id="KW-1133">Transmembrane helix</keyword>
<dbReference type="PROSITE" id="PS50005">
    <property type="entry name" value="TPR"/>
    <property type="match status" value="1"/>
</dbReference>
<evidence type="ECO:0000256" key="8">
    <source>
        <dbReference type="ARBA" id="ARBA00022803"/>
    </source>
</evidence>
<evidence type="ECO:0000256" key="12">
    <source>
        <dbReference type="PROSITE-ProRule" id="PRU00339"/>
    </source>
</evidence>
<dbReference type="NCBIfam" id="TIGR00540">
    <property type="entry name" value="TPR_hemY_coli"/>
    <property type="match status" value="1"/>
</dbReference>
<keyword evidence="8 12" id="KW-0802">TPR repeat</keyword>
<comment type="subcellular location">
    <subcellularLocation>
        <location evidence="2">Cell inner membrane</location>
        <topology evidence="2">Multi-pass membrane protein</topology>
    </subcellularLocation>
</comment>
<keyword evidence="7" id="KW-0677">Repeat</keyword>
<dbReference type="GO" id="GO:0042168">
    <property type="term" value="P:heme metabolic process"/>
    <property type="evidence" value="ECO:0007669"/>
    <property type="project" value="InterPro"/>
</dbReference>
<dbReference type="UniPathway" id="UPA00252"/>
<dbReference type="GO" id="GO:0006779">
    <property type="term" value="P:porphyrin-containing compound biosynthetic process"/>
    <property type="evidence" value="ECO:0007669"/>
    <property type="project" value="UniProtKB-KW"/>
</dbReference>
<accession>A0A291B8C4</accession>
<dbReference type="KEGG" id="elux:BTN50_0737"/>
<evidence type="ECO:0000256" key="13">
    <source>
        <dbReference type="SAM" id="Phobius"/>
    </source>
</evidence>
<comment type="function">
    <text evidence="1">Involved in a late step of protoheme IX synthesis.</text>
</comment>
<evidence type="ECO:0000256" key="3">
    <source>
        <dbReference type="ARBA" id="ARBA00004744"/>
    </source>
</evidence>
<proteinExistence type="predicted"/>
<sequence length="399" mass="45160">MIKIFLLLISLVTGIIFGSDLAGNQGYVLFSVANQTVEMSFTTLIFLVFSLLIVLFWFEFVLRKLFTLSYSVQNWVSSRKYKKARKLTNDGLMKLLEGDWKQAEKLVIKGASHSDAPLINYLAAAESAQGRGDVESRDCYLQQAATFDSDHLATTLTRVKLQYRQGQYEEALASLQELIDEHPHNAILLSLLKDSYLQLQDWQALLRLLPALKRVKAITKKEAHSLEINAECGLMAYIAAQKGSDGLLAHWHSLSRVTRQQTPLITCLIKELIARHADSEAYAILRKNLKKQPDEKLISLVPKLSLPDYHPVIFKLQDLLRYNENNPVIHSILGQLYFREGKWTDARQHFERALAARPDVTDYAWLVDTLEKLNESSIANSVSREALKLALPVSPLSPS</sequence>